<sequence>MHEESNMKKKSSKGYTLVELIVVMAIMGILGTTLLTMMNTGGKLYRDANAIMEEQSNSRLAMSYITMRIRQNDVKNNISIKNVSIDSEMYRALTIVDSTNSSRSYWICFDTTTNKLKEHIVTSTSTSVSDIADVSDFIIKKLDSVSNMPTTLHIEVTSKDGTIHLNEDLTLRSPQQNLPIEN</sequence>
<name>A0A1G8GCX5_9FIRM</name>
<dbReference type="STRING" id="1121419.SAMN05443529_12217"/>
<organism evidence="2 3">
    <name type="scientific">Desulfosporosinus hippei DSM 8344</name>
    <dbReference type="NCBI Taxonomy" id="1121419"/>
    <lineage>
        <taxon>Bacteria</taxon>
        <taxon>Bacillati</taxon>
        <taxon>Bacillota</taxon>
        <taxon>Clostridia</taxon>
        <taxon>Eubacteriales</taxon>
        <taxon>Desulfitobacteriaceae</taxon>
        <taxon>Desulfosporosinus</taxon>
    </lineage>
</organism>
<dbReference type="Pfam" id="PF07963">
    <property type="entry name" value="N_methyl"/>
    <property type="match status" value="1"/>
</dbReference>
<protein>
    <submittedName>
        <fullName evidence="2">Prepilin-type N-terminal cleavage/methylation domain-containing protein</fullName>
    </submittedName>
</protein>
<keyword evidence="3" id="KW-1185">Reference proteome</keyword>
<dbReference type="InterPro" id="IPR032340">
    <property type="entry name" value="DUF4860"/>
</dbReference>
<feature type="transmembrane region" description="Helical" evidence="1">
    <location>
        <begin position="20"/>
        <end position="38"/>
    </location>
</feature>
<reference evidence="3" key="1">
    <citation type="submission" date="2016-10" db="EMBL/GenBank/DDBJ databases">
        <authorList>
            <person name="Varghese N."/>
            <person name="Submissions S."/>
        </authorList>
    </citation>
    <scope>NUCLEOTIDE SEQUENCE [LARGE SCALE GENOMIC DNA]</scope>
    <source>
        <strain evidence="3">DSM 8344</strain>
    </source>
</reference>
<accession>A0A1G8GCX5</accession>
<dbReference type="EMBL" id="FNCP01000022">
    <property type="protein sequence ID" value="SDH92262.1"/>
    <property type="molecule type" value="Genomic_DNA"/>
</dbReference>
<gene>
    <name evidence="2" type="ORF">SAMN05443529_12217</name>
</gene>
<keyword evidence="1" id="KW-0812">Transmembrane</keyword>
<dbReference type="Pfam" id="PF16152">
    <property type="entry name" value="DUF4860"/>
    <property type="match status" value="1"/>
</dbReference>
<dbReference type="Proteomes" id="UP000198656">
    <property type="component" value="Unassembled WGS sequence"/>
</dbReference>
<keyword evidence="1" id="KW-1133">Transmembrane helix</keyword>
<evidence type="ECO:0000256" key="1">
    <source>
        <dbReference type="SAM" id="Phobius"/>
    </source>
</evidence>
<dbReference type="AlphaFoldDB" id="A0A1G8GCX5"/>
<proteinExistence type="predicted"/>
<evidence type="ECO:0000313" key="2">
    <source>
        <dbReference type="EMBL" id="SDH92262.1"/>
    </source>
</evidence>
<dbReference type="PROSITE" id="PS00409">
    <property type="entry name" value="PROKAR_NTER_METHYL"/>
    <property type="match status" value="1"/>
</dbReference>
<dbReference type="OrthoDB" id="1798195at2"/>
<evidence type="ECO:0000313" key="3">
    <source>
        <dbReference type="Proteomes" id="UP000198656"/>
    </source>
</evidence>
<dbReference type="SUPFAM" id="SSF54523">
    <property type="entry name" value="Pili subunits"/>
    <property type="match status" value="1"/>
</dbReference>
<dbReference type="InterPro" id="IPR012902">
    <property type="entry name" value="N_methyl_site"/>
</dbReference>
<dbReference type="Gene3D" id="3.30.700.10">
    <property type="entry name" value="Glycoprotein, Type 4 Pilin"/>
    <property type="match status" value="1"/>
</dbReference>
<keyword evidence="1" id="KW-0472">Membrane</keyword>
<dbReference type="NCBIfam" id="TIGR02532">
    <property type="entry name" value="IV_pilin_GFxxxE"/>
    <property type="match status" value="1"/>
</dbReference>
<dbReference type="InterPro" id="IPR045584">
    <property type="entry name" value="Pilin-like"/>
</dbReference>